<feature type="non-terminal residue" evidence="1">
    <location>
        <position position="78"/>
    </location>
</feature>
<dbReference type="AlphaFoldDB" id="A0A939SUR3"/>
<comment type="caution">
    <text evidence="1">The sequence shown here is derived from an EMBL/GenBank/DDBJ whole genome shotgun (WGS) entry which is preliminary data.</text>
</comment>
<evidence type="ECO:0000313" key="2">
    <source>
        <dbReference type="Proteomes" id="UP000664620"/>
    </source>
</evidence>
<organism evidence="1 2">
    <name type="scientific">Klebsiella pneumoniae</name>
    <dbReference type="NCBI Taxonomy" id="573"/>
    <lineage>
        <taxon>Bacteria</taxon>
        <taxon>Pseudomonadati</taxon>
        <taxon>Pseudomonadota</taxon>
        <taxon>Gammaproteobacteria</taxon>
        <taxon>Enterobacterales</taxon>
        <taxon>Enterobacteriaceae</taxon>
        <taxon>Klebsiella/Raoultella group</taxon>
        <taxon>Klebsiella</taxon>
        <taxon>Klebsiella pneumoniae complex</taxon>
    </lineage>
</organism>
<dbReference type="Proteomes" id="UP000664620">
    <property type="component" value="Unassembled WGS sequence"/>
</dbReference>
<name>A0A939SUR3_KLEPN</name>
<accession>A0A939SUR3</accession>
<dbReference type="EMBL" id="JAGETO010000146">
    <property type="protein sequence ID" value="MBO2029605.1"/>
    <property type="molecule type" value="Genomic_DNA"/>
</dbReference>
<gene>
    <name evidence="1" type="ORF">J4734_24595</name>
</gene>
<evidence type="ECO:0000313" key="1">
    <source>
        <dbReference type="EMBL" id="MBO2029605.1"/>
    </source>
</evidence>
<protein>
    <submittedName>
        <fullName evidence="1">Uncharacterized protein</fullName>
    </submittedName>
</protein>
<reference evidence="1" key="1">
    <citation type="submission" date="2021-03" db="EMBL/GenBank/DDBJ databases">
        <title>Molecular epidemiology and mechanisms of colistin and carbapenem resistance in Enterobacteriaceae from clinical isolates, the environment and porcine samples in Pretoria, South Africa.</title>
        <authorList>
            <person name="Bogoshi D."/>
            <person name="Mbelle N.M."/>
            <person name="Naidoo V."/>
            <person name="Osei Sekyere J."/>
        </authorList>
    </citation>
    <scope>NUCLEOTIDE SEQUENCE</scope>
    <source>
        <strain evidence="1">C034</strain>
    </source>
</reference>
<proteinExistence type="predicted"/>
<sequence>MTWRDFSPAPKSCDCDSCPIIYPLEVCHPGERPTFPRRGTRIIVVLRSRLHSLTTTSRFRMCSVLCLFRLAKAVGDDL</sequence>